<accession>A0AAE4KZ56</accession>
<feature type="transmembrane region" description="Helical" evidence="1">
    <location>
        <begin position="37"/>
        <end position="56"/>
    </location>
</feature>
<keyword evidence="1" id="KW-0472">Membrane</keyword>
<dbReference type="RefSeq" id="WP_010730999.1">
    <property type="nucleotide sequence ID" value="NZ_JARPZN010000028.1"/>
</dbReference>
<keyword evidence="1" id="KW-1133">Transmembrane helix</keyword>
<evidence type="ECO:0000313" key="3">
    <source>
        <dbReference type="Proteomes" id="UP001183682"/>
    </source>
</evidence>
<sequence length="63" mass="7161">MKEIWEAYKIPIIFAGAGLLLAILLITIGFLKTLLLLVFTCLGAYLGFYLLGIGFFDRFTMRR</sequence>
<feature type="transmembrane region" description="Helical" evidence="1">
    <location>
        <begin position="12"/>
        <end position="31"/>
    </location>
</feature>
<evidence type="ECO:0000313" key="2">
    <source>
        <dbReference type="EMBL" id="MDT2692046.1"/>
    </source>
</evidence>
<evidence type="ECO:0000256" key="1">
    <source>
        <dbReference type="SAM" id="Phobius"/>
    </source>
</evidence>
<organism evidence="2 3">
    <name type="scientific">Enterococcus gallinarum</name>
    <dbReference type="NCBI Taxonomy" id="1353"/>
    <lineage>
        <taxon>Bacteria</taxon>
        <taxon>Bacillati</taxon>
        <taxon>Bacillota</taxon>
        <taxon>Bacilli</taxon>
        <taxon>Lactobacillales</taxon>
        <taxon>Enterococcaceae</taxon>
        <taxon>Enterococcus</taxon>
    </lineage>
</organism>
<name>A0AAE4KZ56_ENTGA</name>
<dbReference type="Proteomes" id="UP001183682">
    <property type="component" value="Unassembled WGS sequence"/>
</dbReference>
<dbReference type="EMBL" id="JARPZN010000028">
    <property type="protein sequence ID" value="MDT2692046.1"/>
    <property type="molecule type" value="Genomic_DNA"/>
</dbReference>
<gene>
    <name evidence="2" type="ORF">P7E30_17915</name>
</gene>
<proteinExistence type="predicted"/>
<reference evidence="2" key="1">
    <citation type="submission" date="2023-03" db="EMBL/GenBank/DDBJ databases">
        <authorList>
            <person name="Shen W."/>
            <person name="Cai J."/>
        </authorList>
    </citation>
    <scope>NUCLEOTIDE SEQUENCE</scope>
    <source>
        <strain evidence="2">K69-2</strain>
    </source>
</reference>
<comment type="caution">
    <text evidence="2">The sequence shown here is derived from an EMBL/GenBank/DDBJ whole genome shotgun (WGS) entry which is preliminary data.</text>
</comment>
<dbReference type="Pfam" id="PF10031">
    <property type="entry name" value="DUF2273"/>
    <property type="match status" value="1"/>
</dbReference>
<dbReference type="InterPro" id="IPR018730">
    <property type="entry name" value="DUF2273"/>
</dbReference>
<protein>
    <submittedName>
        <fullName evidence="2">DUF2273 domain-containing protein</fullName>
    </submittedName>
</protein>
<dbReference type="AlphaFoldDB" id="A0AAE4KZ56"/>
<keyword evidence="1" id="KW-0812">Transmembrane</keyword>